<dbReference type="SUPFAM" id="SSF58104">
    <property type="entry name" value="Methyl-accepting chemotaxis protein (MCP) signaling domain"/>
    <property type="match status" value="1"/>
</dbReference>
<dbReference type="Pfam" id="PF00015">
    <property type="entry name" value="MCPsignal"/>
    <property type="match status" value="1"/>
</dbReference>
<reference evidence="7 8" key="1">
    <citation type="submission" date="2014-03" db="EMBL/GenBank/DDBJ databases">
        <title>Genome sequence of Clostridium litorale W6, DSM 5388.</title>
        <authorList>
            <person name="Poehlein A."/>
            <person name="Jagirdar A."/>
            <person name="Khonsari B."/>
            <person name="Chibani C.M."/>
            <person name="Gutierrez Gutierrez D.A."/>
            <person name="Davydova E."/>
            <person name="Alghaithi H.S."/>
            <person name="Nair K.P."/>
            <person name="Dhamotharan K."/>
            <person name="Chandran L."/>
            <person name="G W."/>
            <person name="Daniel R."/>
        </authorList>
    </citation>
    <scope>NUCLEOTIDE SEQUENCE [LARGE SCALE GENOMIC DNA]</scope>
    <source>
        <strain evidence="7 8">W6</strain>
    </source>
</reference>
<evidence type="ECO:0000256" key="1">
    <source>
        <dbReference type="ARBA" id="ARBA00023224"/>
    </source>
</evidence>
<proteinExistence type="inferred from homology"/>
<dbReference type="PROSITE" id="PS50885">
    <property type="entry name" value="HAMP"/>
    <property type="match status" value="1"/>
</dbReference>
<dbReference type="SMART" id="SM00283">
    <property type="entry name" value="MA"/>
    <property type="match status" value="1"/>
</dbReference>
<comment type="similarity">
    <text evidence="2">Belongs to the methyl-accepting chemotaxis (MCP) protein family.</text>
</comment>
<keyword evidence="1 3" id="KW-0807">Transducer</keyword>
<dbReference type="PANTHER" id="PTHR32089:SF112">
    <property type="entry name" value="LYSOZYME-LIKE PROTEIN-RELATED"/>
    <property type="match status" value="1"/>
</dbReference>
<gene>
    <name evidence="7" type="primary">mcpA</name>
    <name evidence="7" type="ORF">CLIT_13c00590</name>
</gene>
<keyword evidence="4" id="KW-0812">Transmembrane</keyword>
<evidence type="ECO:0000313" key="7">
    <source>
        <dbReference type="EMBL" id="KDR94737.1"/>
    </source>
</evidence>
<dbReference type="CDD" id="cd12914">
    <property type="entry name" value="PDC1_DGC_like"/>
    <property type="match status" value="1"/>
</dbReference>
<feature type="transmembrane region" description="Helical" evidence="4">
    <location>
        <begin position="35"/>
        <end position="54"/>
    </location>
</feature>
<dbReference type="eggNOG" id="COG0840">
    <property type="taxonomic scope" value="Bacteria"/>
</dbReference>
<evidence type="ECO:0000259" key="6">
    <source>
        <dbReference type="PROSITE" id="PS50885"/>
    </source>
</evidence>
<dbReference type="PROSITE" id="PS50111">
    <property type="entry name" value="CHEMOTAXIS_TRANSDUC_2"/>
    <property type="match status" value="1"/>
</dbReference>
<dbReference type="STRING" id="1121324.CLIT_13c00590"/>
<evidence type="ECO:0000256" key="4">
    <source>
        <dbReference type="SAM" id="Phobius"/>
    </source>
</evidence>
<evidence type="ECO:0000259" key="5">
    <source>
        <dbReference type="PROSITE" id="PS50111"/>
    </source>
</evidence>
<keyword evidence="4" id="KW-1133">Transmembrane helix</keyword>
<protein>
    <submittedName>
        <fullName evidence="7">Methyl-accepting chemotaxis protein McpA</fullName>
    </submittedName>
</protein>
<evidence type="ECO:0000313" key="8">
    <source>
        <dbReference type="Proteomes" id="UP000027946"/>
    </source>
</evidence>
<evidence type="ECO:0000256" key="2">
    <source>
        <dbReference type="ARBA" id="ARBA00029447"/>
    </source>
</evidence>
<dbReference type="EMBL" id="JJMM01000013">
    <property type="protein sequence ID" value="KDR94737.1"/>
    <property type="molecule type" value="Genomic_DNA"/>
</dbReference>
<name>A0A069RKI4_PEPLI</name>
<feature type="transmembrane region" description="Helical" evidence="4">
    <location>
        <begin position="9"/>
        <end position="29"/>
    </location>
</feature>
<organism evidence="7 8">
    <name type="scientific">Peptoclostridium litorale DSM 5388</name>
    <dbReference type="NCBI Taxonomy" id="1121324"/>
    <lineage>
        <taxon>Bacteria</taxon>
        <taxon>Bacillati</taxon>
        <taxon>Bacillota</taxon>
        <taxon>Clostridia</taxon>
        <taxon>Peptostreptococcales</taxon>
        <taxon>Peptoclostridiaceae</taxon>
        <taxon>Peptoclostridium</taxon>
    </lineage>
</organism>
<dbReference type="InterPro" id="IPR029151">
    <property type="entry name" value="Sensor-like_sf"/>
</dbReference>
<dbReference type="GO" id="GO:0007165">
    <property type="term" value="P:signal transduction"/>
    <property type="evidence" value="ECO:0007669"/>
    <property type="project" value="UniProtKB-KW"/>
</dbReference>
<dbReference type="Gene3D" id="3.30.450.20">
    <property type="entry name" value="PAS domain"/>
    <property type="match status" value="1"/>
</dbReference>
<dbReference type="RefSeq" id="WP_052636167.1">
    <property type="nucleotide sequence ID" value="NZ_FSRH01000005.1"/>
</dbReference>
<dbReference type="OrthoDB" id="9816519at2"/>
<keyword evidence="8" id="KW-1185">Reference proteome</keyword>
<sequence>MKNEKLKKGLMTTVVISGAISYLIGALALKEASQTSKIIVAALGMATGFLGWTLSEINTRSSIKHIADRIQKIANGDLTQKIDIEDGAAKEISESVNELIVKFRLLIAQSLTINDKIIGYTDKIGEQANAVNQASSETAAAMNDVSNGVTDQTHSIVRAQDNSREITSGARAVGEKTRKVKIAAEEMGAIVDESSEKFNQLVYRMDISAMSNLKLAGDIKGLESKAFDIQNIADTVNEISENTNLLALNASIEAARAGEAGKGFSVVAEEIRRLAEDSSRQAGEIQNIVNEIKREISDITTGIDVEVESINKNIEFSKETSSVLNSMTQKARITIQEVEDIADGVESQVERVSEIEGIMERISAVSQDTTAATEEIAATMDEQSISTNYIFESIKSLSDMNMEMKEYINAFVKSYGLNSQKKKYVQDGTRILREMAMQREVIGMDYEEGRKCLQEKMKMHNQFEMIAMMDSGGLRVATALDYTKEETYVNFAHREYHRQAVKGVEYTSEPYISVDSNNYCIAIAVPVKDNTGDIKGILMGDLTLG</sequence>
<dbReference type="GO" id="GO:0016020">
    <property type="term" value="C:membrane"/>
    <property type="evidence" value="ECO:0007669"/>
    <property type="project" value="InterPro"/>
</dbReference>
<dbReference type="Gene3D" id="1.10.287.950">
    <property type="entry name" value="Methyl-accepting chemotaxis protein"/>
    <property type="match status" value="1"/>
</dbReference>
<feature type="domain" description="HAMP" evidence="6">
    <location>
        <begin position="63"/>
        <end position="108"/>
    </location>
</feature>
<accession>A0A069RKI4</accession>
<evidence type="ECO:0000256" key="3">
    <source>
        <dbReference type="PROSITE-ProRule" id="PRU00284"/>
    </source>
</evidence>
<dbReference type="SUPFAM" id="SSF103190">
    <property type="entry name" value="Sensory domain-like"/>
    <property type="match status" value="1"/>
</dbReference>
<dbReference type="PANTHER" id="PTHR32089">
    <property type="entry name" value="METHYL-ACCEPTING CHEMOTAXIS PROTEIN MCPB"/>
    <property type="match status" value="1"/>
</dbReference>
<comment type="caution">
    <text evidence="7">The sequence shown here is derived from an EMBL/GenBank/DDBJ whole genome shotgun (WGS) entry which is preliminary data.</text>
</comment>
<dbReference type="InterPro" id="IPR003660">
    <property type="entry name" value="HAMP_dom"/>
</dbReference>
<dbReference type="AlphaFoldDB" id="A0A069RKI4"/>
<dbReference type="Proteomes" id="UP000027946">
    <property type="component" value="Unassembled WGS sequence"/>
</dbReference>
<keyword evidence="4" id="KW-0472">Membrane</keyword>
<dbReference type="InterPro" id="IPR004089">
    <property type="entry name" value="MCPsignal_dom"/>
</dbReference>
<feature type="domain" description="Methyl-accepting transducer" evidence="5">
    <location>
        <begin position="127"/>
        <end position="377"/>
    </location>
</feature>